<dbReference type="InterPro" id="IPR007627">
    <property type="entry name" value="RNA_pol_sigma70_r2"/>
</dbReference>
<organism evidence="6 7">
    <name type="scientific">Agaribacter marinus</name>
    <dbReference type="NCBI Taxonomy" id="1431249"/>
    <lineage>
        <taxon>Bacteria</taxon>
        <taxon>Pseudomonadati</taxon>
        <taxon>Pseudomonadota</taxon>
        <taxon>Gammaproteobacteria</taxon>
        <taxon>Alteromonadales</taxon>
        <taxon>Alteromonadaceae</taxon>
        <taxon>Agaribacter</taxon>
    </lineage>
</organism>
<dbReference type="Pfam" id="PF04542">
    <property type="entry name" value="Sigma70_r2"/>
    <property type="match status" value="1"/>
</dbReference>
<dbReference type="Gene3D" id="1.10.10.10">
    <property type="entry name" value="Winged helix-like DNA-binding domain superfamily/Winged helix DNA-binding domain"/>
    <property type="match status" value="1"/>
</dbReference>
<evidence type="ECO:0000313" key="7">
    <source>
        <dbReference type="Proteomes" id="UP001156601"/>
    </source>
</evidence>
<dbReference type="NCBIfam" id="TIGR02937">
    <property type="entry name" value="sigma70-ECF"/>
    <property type="match status" value="1"/>
</dbReference>
<keyword evidence="2" id="KW-0805">Transcription regulation</keyword>
<dbReference type="InterPro" id="IPR013325">
    <property type="entry name" value="RNA_pol_sigma_r2"/>
</dbReference>
<evidence type="ECO:0000256" key="3">
    <source>
        <dbReference type="ARBA" id="ARBA00023082"/>
    </source>
</evidence>
<reference evidence="6" key="1">
    <citation type="journal article" date="2014" name="Int. J. Syst. Evol. Microbiol.">
        <title>Complete genome sequence of Corynebacterium casei LMG S-19264T (=DSM 44701T), isolated from a smear-ripened cheese.</title>
        <authorList>
            <consortium name="US DOE Joint Genome Institute (JGI-PGF)"/>
            <person name="Walter F."/>
            <person name="Albersmeier A."/>
            <person name="Kalinowski J."/>
            <person name="Ruckert C."/>
        </authorList>
    </citation>
    <scope>NUCLEOTIDE SEQUENCE</scope>
    <source>
        <strain evidence="6">NBRC 110023</strain>
    </source>
</reference>
<dbReference type="InterPro" id="IPR013324">
    <property type="entry name" value="RNA_pol_sigma_r3/r4-like"/>
</dbReference>
<accession>A0AA37SYU4</accession>
<evidence type="ECO:0000256" key="4">
    <source>
        <dbReference type="ARBA" id="ARBA00023163"/>
    </source>
</evidence>
<feature type="domain" description="RNA polymerase sigma-70 region 2" evidence="5">
    <location>
        <begin position="17"/>
        <end position="82"/>
    </location>
</feature>
<dbReference type="Proteomes" id="UP001156601">
    <property type="component" value="Unassembled WGS sequence"/>
</dbReference>
<dbReference type="AlphaFoldDB" id="A0AA37SYU4"/>
<keyword evidence="4" id="KW-0804">Transcription</keyword>
<dbReference type="SUPFAM" id="SSF88946">
    <property type="entry name" value="Sigma2 domain of RNA polymerase sigma factors"/>
    <property type="match status" value="1"/>
</dbReference>
<dbReference type="InterPro" id="IPR036388">
    <property type="entry name" value="WH-like_DNA-bd_sf"/>
</dbReference>
<dbReference type="SUPFAM" id="SSF88659">
    <property type="entry name" value="Sigma3 and sigma4 domains of RNA polymerase sigma factors"/>
    <property type="match status" value="1"/>
</dbReference>
<dbReference type="PANTHER" id="PTHR43133:SF63">
    <property type="entry name" value="RNA POLYMERASE SIGMA FACTOR FECI-RELATED"/>
    <property type="match status" value="1"/>
</dbReference>
<evidence type="ECO:0000259" key="5">
    <source>
        <dbReference type="Pfam" id="PF04542"/>
    </source>
</evidence>
<keyword evidence="7" id="KW-1185">Reference proteome</keyword>
<dbReference type="InterPro" id="IPR039425">
    <property type="entry name" value="RNA_pol_sigma-70-like"/>
</dbReference>
<proteinExistence type="inferred from homology"/>
<dbReference type="EMBL" id="BSOT01000005">
    <property type="protein sequence ID" value="GLR70575.1"/>
    <property type="molecule type" value="Genomic_DNA"/>
</dbReference>
<name>A0AA37SYU4_9ALTE</name>
<gene>
    <name evidence="6" type="ORF">GCM10007852_14830</name>
</gene>
<evidence type="ECO:0000256" key="1">
    <source>
        <dbReference type="ARBA" id="ARBA00010641"/>
    </source>
</evidence>
<comment type="similarity">
    <text evidence="1">Belongs to the sigma-70 factor family. ECF subfamily.</text>
</comment>
<protein>
    <recommendedName>
        <fullName evidence="5">RNA polymerase sigma-70 region 2 domain-containing protein</fullName>
    </recommendedName>
</protein>
<dbReference type="GO" id="GO:0016987">
    <property type="term" value="F:sigma factor activity"/>
    <property type="evidence" value="ECO:0007669"/>
    <property type="project" value="UniProtKB-KW"/>
</dbReference>
<comment type="caution">
    <text evidence="6">The sequence shown here is derived from an EMBL/GenBank/DDBJ whole genome shotgun (WGS) entry which is preliminary data.</text>
</comment>
<dbReference type="PANTHER" id="PTHR43133">
    <property type="entry name" value="RNA POLYMERASE ECF-TYPE SIGMA FACTO"/>
    <property type="match status" value="1"/>
</dbReference>
<reference evidence="6" key="2">
    <citation type="submission" date="2023-01" db="EMBL/GenBank/DDBJ databases">
        <title>Draft genome sequence of Agaribacter marinus strain NBRC 110023.</title>
        <authorList>
            <person name="Sun Q."/>
            <person name="Mori K."/>
        </authorList>
    </citation>
    <scope>NUCLEOTIDE SEQUENCE</scope>
    <source>
        <strain evidence="6">NBRC 110023</strain>
    </source>
</reference>
<sequence length="178" mass="19945">MSNNAKPLSTTQQVHQLFRTYKVDLVRNLRGIFGSGPPDPEDLVQEAFSKLLTHKNVDDIQHPKAYLTRAAVNMGLNHCTKYKQTESFIDSALESVGETLVTEDSPEDIYSLNERVASVSEAMNMLSDKQREIVIRCRIHGETYEQIRNNTGWSLADISRQLKSAMSILADASASEES</sequence>
<keyword evidence="3" id="KW-0731">Sigma factor</keyword>
<dbReference type="Gene3D" id="1.10.1740.10">
    <property type="match status" value="1"/>
</dbReference>
<evidence type="ECO:0000256" key="2">
    <source>
        <dbReference type="ARBA" id="ARBA00023015"/>
    </source>
</evidence>
<dbReference type="GO" id="GO:0006352">
    <property type="term" value="P:DNA-templated transcription initiation"/>
    <property type="evidence" value="ECO:0007669"/>
    <property type="project" value="InterPro"/>
</dbReference>
<dbReference type="RefSeq" id="WP_284216869.1">
    <property type="nucleotide sequence ID" value="NZ_BSOT01000005.1"/>
</dbReference>
<dbReference type="InterPro" id="IPR014284">
    <property type="entry name" value="RNA_pol_sigma-70_dom"/>
</dbReference>
<evidence type="ECO:0000313" key="6">
    <source>
        <dbReference type="EMBL" id="GLR70575.1"/>
    </source>
</evidence>